<dbReference type="Gene3D" id="1.25.40.10">
    <property type="entry name" value="Tetratricopeptide repeat domain"/>
    <property type="match status" value="1"/>
</dbReference>
<dbReference type="Gene3D" id="1.10.260.40">
    <property type="entry name" value="lambda repressor-like DNA-binding domains"/>
    <property type="match status" value="1"/>
</dbReference>
<reference evidence="1 2" key="2">
    <citation type="submission" date="2023-11" db="EMBL/GenBank/DDBJ databases">
        <authorList>
            <person name="Lara A.C."/>
            <person name="Chronakova A."/>
        </authorList>
    </citation>
    <scope>NUCLEOTIDE SEQUENCE [LARGE SCALE GENOMIC DNA]</scope>
    <source>
        <strain evidence="1 2">BCCO 10_0798</strain>
    </source>
</reference>
<sequence length="495" mass="54679">MTTPVPQGGSTGEARRCQGCDDRLPPANSANLCARCHRDQRDQLRTPPAQLRHEFFETDEFRAAFAEQHIGHVFKAYRNHPRHLTLYGRALTQELLARWLNLTQSKLSRIENGPAETNLFWLQNWARTLHLPQHLLWFDLPGQSRLTPPVSSGRDAAGLIDADAHNQILIANTGINTAELVQRVRASAIDQPTIDALSITVEQMCCDYSHADARELMRKGQAWLRKVTELLGKQLTLPQHREVLHNAGLLALLVGCLEYDLGDQKAAQATRKMAMQLGSESGDASIVGWAHEMLAWFNLTAGNYRAVIPLAQAGIIAAPSQSVAVQLYGQQAKAYARMGMADEVYEALQRGSELLGELPYPERPENHFVVDPDKFDFYAMDTYRIVGRDDLAKRNAEEVIRRSVNSDGFVVSPMRSTEAQLTLAVVAARAGDVEEAAALGAEALRHGRQSRPSLLMVASELDDELSAYGARAGADFRDLFKLVKETKGQPGASGD</sequence>
<dbReference type="Proteomes" id="UP001271792">
    <property type="component" value="Unassembled WGS sequence"/>
</dbReference>
<evidence type="ECO:0000313" key="1">
    <source>
        <dbReference type="EMBL" id="MDX8052010.1"/>
    </source>
</evidence>
<keyword evidence="2" id="KW-1185">Reference proteome</keyword>
<comment type="caution">
    <text evidence="1">The sequence shown here is derived from an EMBL/GenBank/DDBJ whole genome shotgun (WGS) entry which is preliminary data.</text>
</comment>
<dbReference type="SUPFAM" id="SSF48452">
    <property type="entry name" value="TPR-like"/>
    <property type="match status" value="1"/>
</dbReference>
<dbReference type="RefSeq" id="WP_319985907.1">
    <property type="nucleotide sequence ID" value="NZ_JAXAVV010000010.1"/>
</dbReference>
<accession>A0ABU4TUP7</accession>
<protein>
    <submittedName>
        <fullName evidence="1">Helix-turn-helix transcriptional regulator</fullName>
    </submittedName>
</protein>
<dbReference type="InterPro" id="IPR011990">
    <property type="entry name" value="TPR-like_helical_dom_sf"/>
</dbReference>
<dbReference type="CDD" id="cd00093">
    <property type="entry name" value="HTH_XRE"/>
    <property type="match status" value="1"/>
</dbReference>
<organism evidence="1 2">
    <name type="scientific">Lentzea kristufekii</name>
    <dbReference type="NCBI Taxonomy" id="3095430"/>
    <lineage>
        <taxon>Bacteria</taxon>
        <taxon>Bacillati</taxon>
        <taxon>Actinomycetota</taxon>
        <taxon>Actinomycetes</taxon>
        <taxon>Pseudonocardiales</taxon>
        <taxon>Pseudonocardiaceae</taxon>
        <taxon>Lentzea</taxon>
    </lineage>
</organism>
<evidence type="ECO:0000313" key="2">
    <source>
        <dbReference type="Proteomes" id="UP001271792"/>
    </source>
</evidence>
<dbReference type="InterPro" id="IPR010982">
    <property type="entry name" value="Lambda_DNA-bd_dom_sf"/>
</dbReference>
<dbReference type="InterPro" id="IPR001387">
    <property type="entry name" value="Cro/C1-type_HTH"/>
</dbReference>
<dbReference type="SUPFAM" id="SSF47413">
    <property type="entry name" value="lambda repressor-like DNA-binding domains"/>
    <property type="match status" value="1"/>
</dbReference>
<reference evidence="1 2" key="1">
    <citation type="submission" date="2023-11" db="EMBL/GenBank/DDBJ databases">
        <title>Lentzea sokolovensis, sp. nov., Lentzea kristufkii, sp. nov., and Lentzea miocenensis, sp. nov., rare actinobacteria from Sokolov Coal Basin, Miocene lacustrine sediment, Czech Republic.</title>
        <authorList>
            <person name="Lara A."/>
            <person name="Kotroba L."/>
            <person name="Nouioui I."/>
            <person name="Neumann-Schaal M."/>
            <person name="Mast Y."/>
            <person name="Chronakova A."/>
        </authorList>
    </citation>
    <scope>NUCLEOTIDE SEQUENCE [LARGE SCALE GENOMIC DNA]</scope>
    <source>
        <strain evidence="1 2">BCCO 10_0798</strain>
    </source>
</reference>
<name>A0ABU4TUP7_9PSEU</name>
<dbReference type="EMBL" id="JAXAVV010000010">
    <property type="protein sequence ID" value="MDX8052010.1"/>
    <property type="molecule type" value="Genomic_DNA"/>
</dbReference>
<proteinExistence type="predicted"/>
<gene>
    <name evidence="1" type="ORF">SK571_21670</name>
</gene>